<sequence>MQIGIIEWKQLLLLLFSTHLPKDRVCPTVGVGGHFSRGGYGMMSQKFGIAADNIIDAKLIDGNGKIQDRESMGEDLFWAIRGGGGTTFGLIVSCKVKLLDIPKKVTLFNVERTLEQNAT</sequence>
<gene>
    <name evidence="2" type="ORF">CQW23_34666</name>
</gene>
<proteinExistence type="predicted"/>
<dbReference type="OrthoDB" id="407275at2759"/>
<organism evidence="2 3">
    <name type="scientific">Capsicum baccatum</name>
    <name type="common">Peruvian pepper</name>
    <dbReference type="NCBI Taxonomy" id="33114"/>
    <lineage>
        <taxon>Eukaryota</taxon>
        <taxon>Viridiplantae</taxon>
        <taxon>Streptophyta</taxon>
        <taxon>Embryophyta</taxon>
        <taxon>Tracheophyta</taxon>
        <taxon>Spermatophyta</taxon>
        <taxon>Magnoliopsida</taxon>
        <taxon>eudicotyledons</taxon>
        <taxon>Gunneridae</taxon>
        <taxon>Pentapetalae</taxon>
        <taxon>asterids</taxon>
        <taxon>lamiids</taxon>
        <taxon>Solanales</taxon>
        <taxon>Solanaceae</taxon>
        <taxon>Solanoideae</taxon>
        <taxon>Capsiceae</taxon>
        <taxon>Capsicum</taxon>
    </lineage>
</organism>
<reference evidence="2 3" key="1">
    <citation type="journal article" date="2017" name="Genome Biol.">
        <title>New reference genome sequences of hot pepper reveal the massive evolution of plant disease-resistance genes by retroduplication.</title>
        <authorList>
            <person name="Kim S."/>
            <person name="Park J."/>
            <person name="Yeom S.I."/>
            <person name="Kim Y.M."/>
            <person name="Seo E."/>
            <person name="Kim K.T."/>
            <person name="Kim M.S."/>
            <person name="Lee J.M."/>
            <person name="Cheong K."/>
            <person name="Shin H.S."/>
            <person name="Kim S.B."/>
            <person name="Han K."/>
            <person name="Lee J."/>
            <person name="Park M."/>
            <person name="Lee H.A."/>
            <person name="Lee H.Y."/>
            <person name="Lee Y."/>
            <person name="Oh S."/>
            <person name="Lee J.H."/>
            <person name="Choi E."/>
            <person name="Choi E."/>
            <person name="Lee S.E."/>
            <person name="Jeon J."/>
            <person name="Kim H."/>
            <person name="Choi G."/>
            <person name="Song H."/>
            <person name="Lee J."/>
            <person name="Lee S.C."/>
            <person name="Kwon J.K."/>
            <person name="Lee H.Y."/>
            <person name="Koo N."/>
            <person name="Hong Y."/>
            <person name="Kim R.W."/>
            <person name="Kang W.H."/>
            <person name="Huh J.H."/>
            <person name="Kang B.C."/>
            <person name="Yang T.J."/>
            <person name="Lee Y.H."/>
            <person name="Bennetzen J.L."/>
            <person name="Choi D."/>
        </authorList>
    </citation>
    <scope>NUCLEOTIDE SEQUENCE [LARGE SCALE GENOMIC DNA]</scope>
    <source>
        <strain evidence="3">cv. PBC81</strain>
    </source>
</reference>
<dbReference type="Proteomes" id="UP000224567">
    <property type="component" value="Unassembled WGS sequence"/>
</dbReference>
<evidence type="ECO:0000313" key="3">
    <source>
        <dbReference type="Proteomes" id="UP000224567"/>
    </source>
</evidence>
<dbReference type="Gene3D" id="3.40.462.20">
    <property type="match status" value="1"/>
</dbReference>
<dbReference type="AlphaFoldDB" id="A0A2G2UY88"/>
<dbReference type="Pfam" id="PF01565">
    <property type="entry name" value="FAD_binding_4"/>
    <property type="match status" value="1"/>
</dbReference>
<dbReference type="SUPFAM" id="SSF56176">
    <property type="entry name" value="FAD-binding/transporter-associated domain-like"/>
    <property type="match status" value="1"/>
</dbReference>
<dbReference type="GO" id="GO:0050660">
    <property type="term" value="F:flavin adenine dinucleotide binding"/>
    <property type="evidence" value="ECO:0007669"/>
    <property type="project" value="InterPro"/>
</dbReference>
<dbReference type="EMBL" id="MLFT02001390">
    <property type="protein sequence ID" value="PHT25710.1"/>
    <property type="molecule type" value="Genomic_DNA"/>
</dbReference>
<dbReference type="InterPro" id="IPR006094">
    <property type="entry name" value="Oxid_FAD_bind_N"/>
</dbReference>
<keyword evidence="3" id="KW-1185">Reference proteome</keyword>
<evidence type="ECO:0000259" key="1">
    <source>
        <dbReference type="Pfam" id="PF01565"/>
    </source>
</evidence>
<evidence type="ECO:0000313" key="2">
    <source>
        <dbReference type="EMBL" id="PHT25710.1"/>
    </source>
</evidence>
<dbReference type="InterPro" id="IPR036318">
    <property type="entry name" value="FAD-bd_PCMH-like_sf"/>
</dbReference>
<dbReference type="InterPro" id="IPR016169">
    <property type="entry name" value="FAD-bd_PCMH_sub2"/>
</dbReference>
<dbReference type="Gene3D" id="3.30.465.10">
    <property type="match status" value="1"/>
</dbReference>
<protein>
    <recommendedName>
        <fullName evidence="1">FAD linked oxidase N-terminal domain-containing protein</fullName>
    </recommendedName>
</protein>
<feature type="domain" description="FAD linked oxidase N-terminal" evidence="1">
    <location>
        <begin position="26"/>
        <end position="67"/>
    </location>
</feature>
<comment type="caution">
    <text evidence="2">The sequence shown here is derived from an EMBL/GenBank/DDBJ whole genome shotgun (WGS) entry which is preliminary data.</text>
</comment>
<dbReference type="PANTHER" id="PTHR32448">
    <property type="entry name" value="OS08G0158400 PROTEIN"/>
    <property type="match status" value="1"/>
</dbReference>
<name>A0A2G2UY88_CAPBA</name>
<accession>A0A2G2UY88</accession>
<reference evidence="3" key="2">
    <citation type="journal article" date="2017" name="J. Anim. Genet.">
        <title>Multiple reference genome sequences of hot pepper reveal the massive evolution of plant disease resistance genes by retroduplication.</title>
        <authorList>
            <person name="Kim S."/>
            <person name="Park J."/>
            <person name="Yeom S.-I."/>
            <person name="Kim Y.-M."/>
            <person name="Seo E."/>
            <person name="Kim K.-T."/>
            <person name="Kim M.-S."/>
            <person name="Lee J.M."/>
            <person name="Cheong K."/>
            <person name="Shin H.-S."/>
            <person name="Kim S.-B."/>
            <person name="Han K."/>
            <person name="Lee J."/>
            <person name="Park M."/>
            <person name="Lee H.-A."/>
            <person name="Lee H.-Y."/>
            <person name="Lee Y."/>
            <person name="Oh S."/>
            <person name="Lee J.H."/>
            <person name="Choi E."/>
            <person name="Choi E."/>
            <person name="Lee S.E."/>
            <person name="Jeon J."/>
            <person name="Kim H."/>
            <person name="Choi G."/>
            <person name="Song H."/>
            <person name="Lee J."/>
            <person name="Lee S.-C."/>
            <person name="Kwon J.-K."/>
            <person name="Lee H.-Y."/>
            <person name="Koo N."/>
            <person name="Hong Y."/>
            <person name="Kim R.W."/>
            <person name="Kang W.-H."/>
            <person name="Huh J.H."/>
            <person name="Kang B.-C."/>
            <person name="Yang T.-J."/>
            <person name="Lee Y.-H."/>
            <person name="Bennetzen J.L."/>
            <person name="Choi D."/>
        </authorList>
    </citation>
    <scope>NUCLEOTIDE SEQUENCE [LARGE SCALE GENOMIC DNA]</scope>
    <source>
        <strain evidence="3">cv. PBC81</strain>
    </source>
</reference>
<dbReference type="STRING" id="33114.A0A2G2UY88"/>